<evidence type="ECO:0000256" key="1">
    <source>
        <dbReference type="SAM" id="MobiDB-lite"/>
    </source>
</evidence>
<reference evidence="2 3" key="1">
    <citation type="journal article" date="2023" name="Elife">
        <title>Identification of key yeast species and microbe-microbe interactions impacting larval growth of Drosophila in the wild.</title>
        <authorList>
            <person name="Mure A."/>
            <person name="Sugiura Y."/>
            <person name="Maeda R."/>
            <person name="Honda K."/>
            <person name="Sakurai N."/>
            <person name="Takahashi Y."/>
            <person name="Watada M."/>
            <person name="Katoh T."/>
            <person name="Gotoh A."/>
            <person name="Gotoh Y."/>
            <person name="Taniguchi I."/>
            <person name="Nakamura K."/>
            <person name="Hayashi T."/>
            <person name="Katayama T."/>
            <person name="Uemura T."/>
            <person name="Hattori Y."/>
        </authorList>
    </citation>
    <scope>NUCLEOTIDE SEQUENCE [LARGE SCALE GENOMIC DNA]</scope>
    <source>
        <strain evidence="2 3">KH-74</strain>
    </source>
</reference>
<organism evidence="2 3">
    <name type="scientific">Maudiozyma humilis</name>
    <name type="common">Sour dough yeast</name>
    <name type="synonym">Kazachstania humilis</name>
    <dbReference type="NCBI Taxonomy" id="51915"/>
    <lineage>
        <taxon>Eukaryota</taxon>
        <taxon>Fungi</taxon>
        <taxon>Dikarya</taxon>
        <taxon>Ascomycota</taxon>
        <taxon>Saccharomycotina</taxon>
        <taxon>Saccharomycetes</taxon>
        <taxon>Saccharomycetales</taxon>
        <taxon>Saccharomycetaceae</taxon>
        <taxon>Maudiozyma</taxon>
    </lineage>
</organism>
<name>A0AAV5RW33_MAUHU</name>
<evidence type="ECO:0000313" key="3">
    <source>
        <dbReference type="Proteomes" id="UP001377567"/>
    </source>
</evidence>
<protein>
    <submittedName>
        <fullName evidence="2">Uncharacterized protein</fullName>
    </submittedName>
</protein>
<dbReference type="EMBL" id="BTGD01000005">
    <property type="protein sequence ID" value="GMM55317.1"/>
    <property type="molecule type" value="Genomic_DNA"/>
</dbReference>
<gene>
    <name evidence="2" type="ORF">DAKH74_019330</name>
</gene>
<dbReference type="Proteomes" id="UP001377567">
    <property type="component" value="Unassembled WGS sequence"/>
</dbReference>
<evidence type="ECO:0000313" key="2">
    <source>
        <dbReference type="EMBL" id="GMM55317.1"/>
    </source>
</evidence>
<accession>A0AAV5RW33</accession>
<dbReference type="AlphaFoldDB" id="A0AAV5RW33"/>
<keyword evidence="3" id="KW-1185">Reference proteome</keyword>
<sequence length="130" mass="14284">MDPTHITKFMTERAQCPPRIAKRPHSTHYSNTLPVSLGTCVLDELLRITGSAPQPAPLPDSATPALSEVSTLSALPTIPAQTLTLTPTVTAQPALNTPPTSPLPPRATPRRHAVRRFCRRLRQRVYTPRH</sequence>
<comment type="caution">
    <text evidence="2">The sequence shown here is derived from an EMBL/GenBank/DDBJ whole genome shotgun (WGS) entry which is preliminary data.</text>
</comment>
<feature type="region of interest" description="Disordered" evidence="1">
    <location>
        <begin position="90"/>
        <end position="111"/>
    </location>
</feature>
<proteinExistence type="predicted"/>